<evidence type="ECO:0000313" key="10">
    <source>
        <dbReference type="Proteomes" id="UP000199347"/>
    </source>
</evidence>
<protein>
    <submittedName>
        <fullName evidence="9">Murein DD-endopeptidase MepM and murein hydrolase activator NlpD, contain LysM domain</fullName>
    </submittedName>
</protein>
<evidence type="ECO:0000256" key="2">
    <source>
        <dbReference type="ARBA" id="ARBA00022670"/>
    </source>
</evidence>
<keyword evidence="2" id="KW-0645">Protease</keyword>
<dbReference type="SUPFAM" id="SSF51261">
    <property type="entry name" value="Duplicated hybrid motif"/>
    <property type="match status" value="1"/>
</dbReference>
<keyword evidence="7" id="KW-0812">Transmembrane</keyword>
<dbReference type="InterPro" id="IPR016047">
    <property type="entry name" value="M23ase_b-sheet_dom"/>
</dbReference>
<proteinExistence type="predicted"/>
<keyword evidence="6" id="KW-0482">Metalloprotease</keyword>
<dbReference type="InterPro" id="IPR050570">
    <property type="entry name" value="Cell_wall_metabolism_enzyme"/>
</dbReference>
<dbReference type="CDD" id="cd12797">
    <property type="entry name" value="M23_peptidase"/>
    <property type="match status" value="1"/>
</dbReference>
<dbReference type="InterPro" id="IPR011055">
    <property type="entry name" value="Dup_hybrid_motif"/>
</dbReference>
<dbReference type="Gene3D" id="3.10.450.350">
    <property type="match status" value="1"/>
</dbReference>
<dbReference type="EMBL" id="FMVW01000007">
    <property type="protein sequence ID" value="SCZ41736.1"/>
    <property type="molecule type" value="Genomic_DNA"/>
</dbReference>
<sequence>MRGKEIDGVHPFLKQRPVPSVDLGDEEPLYHLSLKRRPDRRRLSLRWLGGSVVTAVFSVILVGGALQAAIGLKPEGIIRPALAAIDPGRLVGGTVGRKSDRIRVEPDGEELKRVIQVSTVTRVDDREHIKVRPFVHVRRALAAPVSDDIIARVPKFNALALFAEGNSPEPSDSAAAETIYGAEVDGEVTIKSEPFPVNAKRYDETAALKTAEVERIIRENAPFLAEGAVEVASLPYVDPGRFDVSSADPLSLNNLAVAIVPENVSLIEKNDEAPVDEAIEEKIVQVATGDALTKLLEAEGATEVEAAEIQSTMIANFAFDFRAGQKLRLGLAEDDAGRVRPVRVSLYSNGQHLATVALSDGGTYVAAAEPNFSDGDFETANVADTRSRSSLPSVYSALWRSALSLDMKPELAEKLVRIFSFDTDLQSRTSRRDEFEAVYTGDPDAEELIYASLTVNGATQRFYRYRNEEDGSVGYYDPDGKSADKFLLRKPVPNGVFRSPFGMRKHPILGRYKLHSGVDWAAPRGSPIIAAGDGIIERASWFSTYGRRVEIKHANGYVSTYNHMSGIAKGIKVGMRVHQGQIIGYIGSTGLSTGPHCHFEVLVNGRFVDPMKIRVPRGHTLTGAELARFNKERKRIDALLARDNSSRVATLTD</sequence>
<dbReference type="GO" id="GO:0046872">
    <property type="term" value="F:metal ion binding"/>
    <property type="evidence" value="ECO:0007669"/>
    <property type="project" value="UniProtKB-KW"/>
</dbReference>
<dbReference type="RefSeq" id="WP_092814419.1">
    <property type="nucleotide sequence ID" value="NZ_FMVW01000007.1"/>
</dbReference>
<gene>
    <name evidence="9" type="ORF">SAMN03080610_02790</name>
</gene>
<evidence type="ECO:0000256" key="5">
    <source>
        <dbReference type="ARBA" id="ARBA00022833"/>
    </source>
</evidence>
<dbReference type="Pfam" id="PF01551">
    <property type="entry name" value="Peptidase_M23"/>
    <property type="match status" value="1"/>
</dbReference>
<dbReference type="PANTHER" id="PTHR21666:SF288">
    <property type="entry name" value="CELL DIVISION PROTEIN YTFB"/>
    <property type="match status" value="1"/>
</dbReference>
<dbReference type="OrthoDB" id="9805070at2"/>
<dbReference type="GO" id="GO:0004222">
    <property type="term" value="F:metalloendopeptidase activity"/>
    <property type="evidence" value="ECO:0007669"/>
    <property type="project" value="TreeGrafter"/>
</dbReference>
<evidence type="ECO:0000256" key="6">
    <source>
        <dbReference type="ARBA" id="ARBA00023049"/>
    </source>
</evidence>
<dbReference type="STRING" id="1120955.SAMN03080610_02790"/>
<dbReference type="AlphaFoldDB" id="A0A1G5NWM8"/>
<evidence type="ECO:0000256" key="3">
    <source>
        <dbReference type="ARBA" id="ARBA00022723"/>
    </source>
</evidence>
<keyword evidence="7" id="KW-1133">Transmembrane helix</keyword>
<keyword evidence="4 9" id="KW-0378">Hydrolase</keyword>
<keyword evidence="3" id="KW-0479">Metal-binding</keyword>
<dbReference type="PANTHER" id="PTHR21666">
    <property type="entry name" value="PEPTIDASE-RELATED"/>
    <property type="match status" value="1"/>
</dbReference>
<evidence type="ECO:0000256" key="7">
    <source>
        <dbReference type="SAM" id="Phobius"/>
    </source>
</evidence>
<evidence type="ECO:0000313" key="9">
    <source>
        <dbReference type="EMBL" id="SCZ41736.1"/>
    </source>
</evidence>
<organism evidence="9 10">
    <name type="scientific">Afifella marina DSM 2698</name>
    <dbReference type="NCBI Taxonomy" id="1120955"/>
    <lineage>
        <taxon>Bacteria</taxon>
        <taxon>Pseudomonadati</taxon>
        <taxon>Pseudomonadota</taxon>
        <taxon>Alphaproteobacteria</taxon>
        <taxon>Hyphomicrobiales</taxon>
        <taxon>Afifellaceae</taxon>
        <taxon>Afifella</taxon>
    </lineage>
</organism>
<keyword evidence="5" id="KW-0862">Zinc</keyword>
<evidence type="ECO:0000256" key="1">
    <source>
        <dbReference type="ARBA" id="ARBA00001947"/>
    </source>
</evidence>
<feature type="domain" description="M23ase beta-sheet core" evidence="8">
    <location>
        <begin position="514"/>
        <end position="610"/>
    </location>
</feature>
<evidence type="ECO:0000256" key="4">
    <source>
        <dbReference type="ARBA" id="ARBA00022801"/>
    </source>
</evidence>
<keyword evidence="10" id="KW-1185">Reference proteome</keyword>
<evidence type="ECO:0000259" key="8">
    <source>
        <dbReference type="Pfam" id="PF01551"/>
    </source>
</evidence>
<dbReference type="Proteomes" id="UP000199347">
    <property type="component" value="Unassembled WGS sequence"/>
</dbReference>
<accession>A0A1G5NWM8</accession>
<dbReference type="GO" id="GO:0006508">
    <property type="term" value="P:proteolysis"/>
    <property type="evidence" value="ECO:0007669"/>
    <property type="project" value="UniProtKB-KW"/>
</dbReference>
<reference evidence="9 10" key="1">
    <citation type="submission" date="2016-10" db="EMBL/GenBank/DDBJ databases">
        <authorList>
            <person name="de Groot N.N."/>
        </authorList>
    </citation>
    <scope>NUCLEOTIDE SEQUENCE [LARGE SCALE GENOMIC DNA]</scope>
    <source>
        <strain evidence="9 10">DSM 2698</strain>
    </source>
</reference>
<dbReference type="Gene3D" id="2.70.70.10">
    <property type="entry name" value="Glucose Permease (Domain IIA)"/>
    <property type="match status" value="1"/>
</dbReference>
<comment type="cofactor">
    <cofactor evidence="1">
        <name>Zn(2+)</name>
        <dbReference type="ChEBI" id="CHEBI:29105"/>
    </cofactor>
</comment>
<feature type="transmembrane region" description="Helical" evidence="7">
    <location>
        <begin position="45"/>
        <end position="70"/>
    </location>
</feature>
<keyword evidence="7" id="KW-0472">Membrane</keyword>
<name>A0A1G5NWM8_AFIMA</name>